<keyword evidence="2 5" id="KW-0812">Transmembrane</keyword>
<dbReference type="GO" id="GO:0005524">
    <property type="term" value="F:ATP binding"/>
    <property type="evidence" value="ECO:0007669"/>
    <property type="project" value="InterPro"/>
</dbReference>
<keyword evidence="3 5" id="KW-1133">Transmembrane helix</keyword>
<reference evidence="7" key="1">
    <citation type="submission" date="2018-05" db="EMBL/GenBank/DDBJ databases">
        <authorList>
            <person name="Lanie J.A."/>
            <person name="Ng W.-L."/>
            <person name="Kazmierczak K.M."/>
            <person name="Andrzejewski T.M."/>
            <person name="Davidsen T.M."/>
            <person name="Wayne K.J."/>
            <person name="Tettelin H."/>
            <person name="Glass J.I."/>
            <person name="Rusch D."/>
            <person name="Podicherti R."/>
            <person name="Tsui H.-C.T."/>
            <person name="Winkler M.E."/>
        </authorList>
    </citation>
    <scope>NUCLEOTIDE SEQUENCE</scope>
</reference>
<name>A0A382MI85_9ZZZZ</name>
<dbReference type="SUPFAM" id="SSF52540">
    <property type="entry name" value="P-loop containing nucleoside triphosphate hydrolases"/>
    <property type="match status" value="1"/>
</dbReference>
<feature type="transmembrane region" description="Helical" evidence="5">
    <location>
        <begin position="123"/>
        <end position="144"/>
    </location>
</feature>
<proteinExistence type="predicted"/>
<dbReference type="PROSITE" id="PS50929">
    <property type="entry name" value="ABC_TM1F"/>
    <property type="match status" value="1"/>
</dbReference>
<dbReference type="PROSITE" id="PS00211">
    <property type="entry name" value="ABC_TRANSPORTER_1"/>
    <property type="match status" value="1"/>
</dbReference>
<dbReference type="Pfam" id="PF00664">
    <property type="entry name" value="ABC_membrane"/>
    <property type="match status" value="1"/>
</dbReference>
<dbReference type="Pfam" id="PF00005">
    <property type="entry name" value="ABC_tran"/>
    <property type="match status" value="1"/>
</dbReference>
<dbReference type="GO" id="GO:0016887">
    <property type="term" value="F:ATP hydrolysis activity"/>
    <property type="evidence" value="ECO:0007669"/>
    <property type="project" value="InterPro"/>
</dbReference>
<feature type="non-terminal residue" evidence="7">
    <location>
        <position position="376"/>
    </location>
</feature>
<gene>
    <name evidence="7" type="ORF">METZ01_LOCUS301538</name>
</gene>
<evidence type="ECO:0000256" key="3">
    <source>
        <dbReference type="ARBA" id="ARBA00022989"/>
    </source>
</evidence>
<dbReference type="EMBL" id="UINC01093899">
    <property type="protein sequence ID" value="SVC48684.1"/>
    <property type="molecule type" value="Genomic_DNA"/>
</dbReference>
<protein>
    <recommendedName>
        <fullName evidence="6">ABC transmembrane type-1 domain-containing protein</fullName>
    </recommendedName>
</protein>
<accession>A0A382MI85</accession>
<evidence type="ECO:0000256" key="2">
    <source>
        <dbReference type="ARBA" id="ARBA00022692"/>
    </source>
</evidence>
<dbReference type="InterPro" id="IPR036640">
    <property type="entry name" value="ABC1_TM_sf"/>
</dbReference>
<dbReference type="PANTHER" id="PTHR43394">
    <property type="entry name" value="ATP-DEPENDENT PERMEASE MDL1, MITOCHONDRIAL"/>
    <property type="match status" value="1"/>
</dbReference>
<dbReference type="InterPro" id="IPR027417">
    <property type="entry name" value="P-loop_NTPase"/>
</dbReference>
<dbReference type="InterPro" id="IPR011527">
    <property type="entry name" value="ABC1_TM_dom"/>
</dbReference>
<dbReference type="InterPro" id="IPR003439">
    <property type="entry name" value="ABC_transporter-like_ATP-bd"/>
</dbReference>
<feature type="transmembrane region" description="Helical" evidence="5">
    <location>
        <begin position="41"/>
        <end position="58"/>
    </location>
</feature>
<evidence type="ECO:0000256" key="4">
    <source>
        <dbReference type="ARBA" id="ARBA00023136"/>
    </source>
</evidence>
<dbReference type="SUPFAM" id="SSF90123">
    <property type="entry name" value="ABC transporter transmembrane region"/>
    <property type="match status" value="1"/>
</dbReference>
<organism evidence="7">
    <name type="scientific">marine metagenome</name>
    <dbReference type="NCBI Taxonomy" id="408172"/>
    <lineage>
        <taxon>unclassified sequences</taxon>
        <taxon>metagenomes</taxon>
        <taxon>ecological metagenomes</taxon>
    </lineage>
</organism>
<dbReference type="CDD" id="cd18544">
    <property type="entry name" value="ABC_6TM_TmrA_like"/>
    <property type="match status" value="1"/>
</dbReference>
<feature type="transmembrane region" description="Helical" evidence="5">
    <location>
        <begin position="12"/>
        <end position="35"/>
    </location>
</feature>
<evidence type="ECO:0000256" key="5">
    <source>
        <dbReference type="SAM" id="Phobius"/>
    </source>
</evidence>
<feature type="non-terminal residue" evidence="7">
    <location>
        <position position="1"/>
    </location>
</feature>
<dbReference type="Gene3D" id="3.40.50.300">
    <property type="entry name" value="P-loop containing nucleotide triphosphate hydrolases"/>
    <property type="match status" value="1"/>
</dbReference>
<feature type="domain" description="ABC transmembrane type-1" evidence="6">
    <location>
        <begin position="1"/>
        <end position="183"/>
    </location>
</feature>
<dbReference type="PANTHER" id="PTHR43394:SF1">
    <property type="entry name" value="ATP-BINDING CASSETTE SUB-FAMILY B MEMBER 10, MITOCHONDRIAL"/>
    <property type="match status" value="1"/>
</dbReference>
<dbReference type="AlphaFoldDB" id="A0A382MI85"/>
<dbReference type="GO" id="GO:0016020">
    <property type="term" value="C:membrane"/>
    <property type="evidence" value="ECO:0007669"/>
    <property type="project" value="UniProtKB-SubCell"/>
</dbReference>
<dbReference type="InterPro" id="IPR039421">
    <property type="entry name" value="Type_1_exporter"/>
</dbReference>
<evidence type="ECO:0000313" key="7">
    <source>
        <dbReference type="EMBL" id="SVC48684.1"/>
    </source>
</evidence>
<sequence>VVNDVEVLNEMLTSGLILVFGDLFILTGIFCMMLYLDGRMTLAVCAIFPLLYFATKAYRIRARDALRKNRAHVTRLNSFLEENISGMPTVHLFHREKSHEDKFRTINEDKVKEDLRSIHYNSVYLPSIDVFSAIGMALVIWYGGGRFVQEQVQLGVLVAFLQYLQKFFEPIRDLAEKFNIIQTAIASAERTFELLDTPEDMIDPPTPVPVKQVRGQVEFRNMWFSYKKDEYVLKNISFSLLEGESLAVVGATGAGKSSLINALCRFYEIAQGDILLDGVSIKEMSKYDVRRQISLVQQDVFLFSGNILDNIRLGNSDLPSEHIELVAQSVNLNTFVDRLPSRYDQDIRERGSMLSLGQKQLLSFARALAADPRILV</sequence>
<comment type="subcellular location">
    <subcellularLocation>
        <location evidence="1">Membrane</location>
        <topology evidence="1">Multi-pass membrane protein</topology>
    </subcellularLocation>
</comment>
<dbReference type="GO" id="GO:0015421">
    <property type="term" value="F:ABC-type oligopeptide transporter activity"/>
    <property type="evidence" value="ECO:0007669"/>
    <property type="project" value="TreeGrafter"/>
</dbReference>
<keyword evidence="4 5" id="KW-0472">Membrane</keyword>
<evidence type="ECO:0000256" key="1">
    <source>
        <dbReference type="ARBA" id="ARBA00004141"/>
    </source>
</evidence>
<dbReference type="Gene3D" id="1.20.1560.10">
    <property type="entry name" value="ABC transporter type 1, transmembrane domain"/>
    <property type="match status" value="1"/>
</dbReference>
<evidence type="ECO:0000259" key="6">
    <source>
        <dbReference type="PROSITE" id="PS50929"/>
    </source>
</evidence>
<dbReference type="InterPro" id="IPR017871">
    <property type="entry name" value="ABC_transporter-like_CS"/>
</dbReference>